<keyword evidence="7" id="KW-0067">ATP-binding</keyword>
<evidence type="ECO:0000259" key="11">
    <source>
        <dbReference type="PROSITE" id="PS50011"/>
    </source>
</evidence>
<dbReference type="AlphaFoldDB" id="A0A8K0JWU9"/>
<dbReference type="Proteomes" id="UP000792457">
    <property type="component" value="Unassembled WGS sequence"/>
</dbReference>
<keyword evidence="3" id="KW-0597">Phosphoprotein</keyword>
<evidence type="ECO:0000256" key="2">
    <source>
        <dbReference type="ARBA" id="ARBA00022473"/>
    </source>
</evidence>
<evidence type="ECO:0000256" key="10">
    <source>
        <dbReference type="ARBA" id="ARBA00022871"/>
    </source>
</evidence>
<keyword evidence="8" id="KW-0460">Magnesium</keyword>
<organism evidence="12 13">
    <name type="scientific">Ladona fulva</name>
    <name type="common">Scarce chaser dragonfly</name>
    <name type="synonym">Libellula fulva</name>
    <dbReference type="NCBI Taxonomy" id="123851"/>
    <lineage>
        <taxon>Eukaryota</taxon>
        <taxon>Metazoa</taxon>
        <taxon>Ecdysozoa</taxon>
        <taxon>Arthropoda</taxon>
        <taxon>Hexapoda</taxon>
        <taxon>Insecta</taxon>
        <taxon>Pterygota</taxon>
        <taxon>Palaeoptera</taxon>
        <taxon>Odonata</taxon>
        <taxon>Epiprocta</taxon>
        <taxon>Anisoptera</taxon>
        <taxon>Libelluloidea</taxon>
        <taxon>Libellulidae</taxon>
        <taxon>Ladona</taxon>
    </lineage>
</organism>
<comment type="cofactor">
    <cofactor evidence="1">
        <name>Mg(2+)</name>
        <dbReference type="ChEBI" id="CHEBI:18420"/>
    </cofactor>
</comment>
<keyword evidence="9" id="KW-0832">Ubl conjugation</keyword>
<dbReference type="InterPro" id="IPR000719">
    <property type="entry name" value="Prot_kinase_dom"/>
</dbReference>
<keyword evidence="4" id="KW-0479">Metal-binding</keyword>
<gene>
    <name evidence="12" type="ORF">J437_LFUL004720</name>
</gene>
<dbReference type="FunFam" id="1.10.510.10:FF:000571">
    <property type="entry name" value="Maternal embryonic leucine zipper kinase"/>
    <property type="match status" value="1"/>
</dbReference>
<dbReference type="GO" id="GO:0007283">
    <property type="term" value="P:spermatogenesis"/>
    <property type="evidence" value="ECO:0007669"/>
    <property type="project" value="UniProtKB-KW"/>
</dbReference>
<evidence type="ECO:0000256" key="9">
    <source>
        <dbReference type="ARBA" id="ARBA00022843"/>
    </source>
</evidence>
<evidence type="ECO:0000256" key="3">
    <source>
        <dbReference type="ARBA" id="ARBA00022553"/>
    </source>
</evidence>
<keyword evidence="6" id="KW-0221">Differentiation</keyword>
<name>A0A8K0JWU9_LADFU</name>
<dbReference type="GO" id="GO:0035556">
    <property type="term" value="P:intracellular signal transduction"/>
    <property type="evidence" value="ECO:0007669"/>
    <property type="project" value="TreeGrafter"/>
</dbReference>
<dbReference type="InterPro" id="IPR008271">
    <property type="entry name" value="Ser/Thr_kinase_AS"/>
</dbReference>
<dbReference type="GO" id="GO:0005737">
    <property type="term" value="C:cytoplasm"/>
    <property type="evidence" value="ECO:0007669"/>
    <property type="project" value="TreeGrafter"/>
</dbReference>
<dbReference type="SUPFAM" id="SSF56112">
    <property type="entry name" value="Protein kinase-like (PK-like)"/>
    <property type="match status" value="1"/>
</dbReference>
<dbReference type="PROSITE" id="PS50011">
    <property type="entry name" value="PROTEIN_KINASE_DOM"/>
    <property type="match status" value="1"/>
</dbReference>
<evidence type="ECO:0000313" key="12">
    <source>
        <dbReference type="EMBL" id="KAG8223884.1"/>
    </source>
</evidence>
<dbReference type="SMART" id="SM00220">
    <property type="entry name" value="S_TKc"/>
    <property type="match status" value="1"/>
</dbReference>
<dbReference type="GO" id="GO:0000226">
    <property type="term" value="P:microtubule cytoskeleton organization"/>
    <property type="evidence" value="ECO:0007669"/>
    <property type="project" value="TreeGrafter"/>
</dbReference>
<keyword evidence="13" id="KW-1185">Reference proteome</keyword>
<proteinExistence type="predicted"/>
<evidence type="ECO:0000256" key="1">
    <source>
        <dbReference type="ARBA" id="ARBA00001946"/>
    </source>
</evidence>
<evidence type="ECO:0000256" key="6">
    <source>
        <dbReference type="ARBA" id="ARBA00022782"/>
    </source>
</evidence>
<accession>A0A8K0JWU9</accession>
<dbReference type="Gene3D" id="1.10.510.10">
    <property type="entry name" value="Transferase(Phosphotransferase) domain 1"/>
    <property type="match status" value="1"/>
</dbReference>
<reference evidence="12" key="2">
    <citation type="submission" date="2017-10" db="EMBL/GenBank/DDBJ databases">
        <title>Ladona fulva Genome sequencing and assembly.</title>
        <authorList>
            <person name="Murali S."/>
            <person name="Richards S."/>
            <person name="Bandaranaike D."/>
            <person name="Bellair M."/>
            <person name="Blankenburg K."/>
            <person name="Chao H."/>
            <person name="Dinh H."/>
            <person name="Doddapaneni H."/>
            <person name="Dugan-Rocha S."/>
            <person name="Elkadiri S."/>
            <person name="Gnanaolivu R."/>
            <person name="Hernandez B."/>
            <person name="Skinner E."/>
            <person name="Javaid M."/>
            <person name="Lee S."/>
            <person name="Li M."/>
            <person name="Ming W."/>
            <person name="Munidasa M."/>
            <person name="Muniz J."/>
            <person name="Nguyen L."/>
            <person name="Hughes D."/>
            <person name="Osuji N."/>
            <person name="Pu L.-L."/>
            <person name="Puazo M."/>
            <person name="Qu C."/>
            <person name="Quiroz J."/>
            <person name="Raj R."/>
            <person name="Weissenberger G."/>
            <person name="Xin Y."/>
            <person name="Zou X."/>
            <person name="Han Y."/>
            <person name="Worley K."/>
            <person name="Muzny D."/>
            <person name="Gibbs R."/>
        </authorList>
    </citation>
    <scope>NUCLEOTIDE SEQUENCE</scope>
    <source>
        <strain evidence="12">Sampled in the wild</strain>
    </source>
</reference>
<evidence type="ECO:0000313" key="13">
    <source>
        <dbReference type="Proteomes" id="UP000792457"/>
    </source>
</evidence>
<dbReference type="GO" id="GO:0000287">
    <property type="term" value="F:magnesium ion binding"/>
    <property type="evidence" value="ECO:0007669"/>
    <property type="project" value="UniProtKB-ARBA"/>
</dbReference>
<evidence type="ECO:0000256" key="7">
    <source>
        <dbReference type="ARBA" id="ARBA00022840"/>
    </source>
</evidence>
<evidence type="ECO:0000256" key="4">
    <source>
        <dbReference type="ARBA" id="ARBA00022723"/>
    </source>
</evidence>
<dbReference type="GO" id="GO:0050321">
    <property type="term" value="F:tau-protein kinase activity"/>
    <property type="evidence" value="ECO:0007669"/>
    <property type="project" value="TreeGrafter"/>
</dbReference>
<dbReference type="PROSITE" id="PS00108">
    <property type="entry name" value="PROTEIN_KINASE_ST"/>
    <property type="match status" value="1"/>
</dbReference>
<protein>
    <recommendedName>
        <fullName evidence="11">Protein kinase domain-containing protein</fullName>
    </recommendedName>
</protein>
<dbReference type="OrthoDB" id="541276at2759"/>
<dbReference type="PANTHER" id="PTHR24346:SF102">
    <property type="entry name" value="TESTIS-SPECIFIC SERINE_THREONINE-PROTEIN KINASE 1"/>
    <property type="match status" value="1"/>
</dbReference>
<dbReference type="GO" id="GO:0005524">
    <property type="term" value="F:ATP binding"/>
    <property type="evidence" value="ECO:0007669"/>
    <property type="project" value="UniProtKB-KW"/>
</dbReference>
<reference evidence="12" key="1">
    <citation type="submission" date="2013-04" db="EMBL/GenBank/DDBJ databases">
        <authorList>
            <person name="Qu J."/>
            <person name="Murali S.C."/>
            <person name="Bandaranaike D."/>
            <person name="Bellair M."/>
            <person name="Blankenburg K."/>
            <person name="Chao H."/>
            <person name="Dinh H."/>
            <person name="Doddapaneni H."/>
            <person name="Downs B."/>
            <person name="Dugan-Rocha S."/>
            <person name="Elkadiri S."/>
            <person name="Gnanaolivu R.D."/>
            <person name="Hernandez B."/>
            <person name="Javaid M."/>
            <person name="Jayaseelan J.C."/>
            <person name="Lee S."/>
            <person name="Li M."/>
            <person name="Ming W."/>
            <person name="Munidasa M."/>
            <person name="Muniz J."/>
            <person name="Nguyen L."/>
            <person name="Ongeri F."/>
            <person name="Osuji N."/>
            <person name="Pu L.-L."/>
            <person name="Puazo M."/>
            <person name="Qu C."/>
            <person name="Quiroz J."/>
            <person name="Raj R."/>
            <person name="Weissenberger G."/>
            <person name="Xin Y."/>
            <person name="Zou X."/>
            <person name="Han Y."/>
            <person name="Richards S."/>
            <person name="Worley K."/>
            <person name="Muzny D."/>
            <person name="Gibbs R."/>
        </authorList>
    </citation>
    <scope>NUCLEOTIDE SEQUENCE</scope>
    <source>
        <strain evidence="12">Sampled in the wild</strain>
    </source>
</reference>
<sequence>MSDRLREIVNMRNFHENSLHTTGEILNRYGYKLGRTIGYGSYCKVRIALKMTEDRKRVACKSIDKRKASSDYVGKFLPREINILKSIEHPNIVSIHDIFLINDQVHIFMDLCEKGDLLEYICCKGPIPENKAKHFFRQLVSALEYLHNMEISHRDIKCENILLSSGNVLKITDFGFARLCRDKKGNRILSDTFCGSTAYAAPEILQARLTSFLFDEKAFPSVSGMSYNPKMYDMWSLGCVLYIMLAASMPFDDSNIRNMLKTMINKNITFPPHCDGTLSPAAVHLVW</sequence>
<dbReference type="EMBL" id="KZ308178">
    <property type="protein sequence ID" value="KAG8223884.1"/>
    <property type="molecule type" value="Genomic_DNA"/>
</dbReference>
<dbReference type="GO" id="GO:0030154">
    <property type="term" value="P:cell differentiation"/>
    <property type="evidence" value="ECO:0007669"/>
    <property type="project" value="UniProtKB-KW"/>
</dbReference>
<keyword evidence="5" id="KW-0547">Nucleotide-binding</keyword>
<feature type="domain" description="Protein kinase" evidence="11">
    <location>
        <begin position="31"/>
        <end position="287"/>
    </location>
</feature>
<comment type="caution">
    <text evidence="12">The sequence shown here is derived from an EMBL/GenBank/DDBJ whole genome shotgun (WGS) entry which is preliminary data.</text>
</comment>
<dbReference type="PANTHER" id="PTHR24346">
    <property type="entry name" value="MAP/MICROTUBULE AFFINITY-REGULATING KINASE"/>
    <property type="match status" value="1"/>
</dbReference>
<evidence type="ECO:0000256" key="8">
    <source>
        <dbReference type="ARBA" id="ARBA00022842"/>
    </source>
</evidence>
<keyword evidence="2" id="KW-0217">Developmental protein</keyword>
<dbReference type="InterPro" id="IPR011009">
    <property type="entry name" value="Kinase-like_dom_sf"/>
</dbReference>
<keyword evidence="10" id="KW-0744">Spermatogenesis</keyword>
<evidence type="ECO:0000256" key="5">
    <source>
        <dbReference type="ARBA" id="ARBA00022741"/>
    </source>
</evidence>
<dbReference type="Pfam" id="PF00069">
    <property type="entry name" value="Pkinase"/>
    <property type="match status" value="1"/>
</dbReference>